<gene>
    <name evidence="3" type="ORF">RHS01_03613</name>
</gene>
<dbReference type="PANTHER" id="PTHR33928">
    <property type="entry name" value="POLYGALACTURONASE QRT3"/>
    <property type="match status" value="1"/>
</dbReference>
<feature type="domain" description="Rhamnogalacturonase A/B/Epimerase-like pectate lyase" evidence="2">
    <location>
        <begin position="73"/>
        <end position="298"/>
    </location>
</feature>
<feature type="signal peptide" evidence="1">
    <location>
        <begin position="1"/>
        <end position="22"/>
    </location>
</feature>
<dbReference type="EMBL" id="JACYCF010000004">
    <property type="protein sequence ID" value="KAF8757625.1"/>
    <property type="molecule type" value="Genomic_DNA"/>
</dbReference>
<reference evidence="3" key="1">
    <citation type="submission" date="2020-09" db="EMBL/GenBank/DDBJ databases">
        <title>Comparative genome analyses of four rice-infecting Rhizoctonia solani isolates reveal extensive enrichment of homogalacturonan modification genes.</title>
        <authorList>
            <person name="Lee D.-Y."/>
            <person name="Jeon J."/>
            <person name="Kim K.-T."/>
            <person name="Cheong K."/>
            <person name="Song H."/>
            <person name="Choi G."/>
            <person name="Ko J."/>
            <person name="Opiyo S.O."/>
            <person name="Zuo S."/>
            <person name="Madhav S."/>
            <person name="Lee Y.-H."/>
            <person name="Wang G.-L."/>
        </authorList>
    </citation>
    <scope>NUCLEOTIDE SEQUENCE</scope>
    <source>
        <strain evidence="3">AG1-IA B2</strain>
    </source>
</reference>
<organism evidence="3 4">
    <name type="scientific">Rhizoctonia solani</name>
    <dbReference type="NCBI Taxonomy" id="456999"/>
    <lineage>
        <taxon>Eukaryota</taxon>
        <taxon>Fungi</taxon>
        <taxon>Dikarya</taxon>
        <taxon>Basidiomycota</taxon>
        <taxon>Agaricomycotina</taxon>
        <taxon>Agaricomycetes</taxon>
        <taxon>Cantharellales</taxon>
        <taxon>Ceratobasidiaceae</taxon>
        <taxon>Rhizoctonia</taxon>
    </lineage>
</organism>
<accession>A0A8H7M6W6</accession>
<dbReference type="InterPro" id="IPR012334">
    <property type="entry name" value="Pectin_lyas_fold"/>
</dbReference>
<dbReference type="Proteomes" id="UP000614334">
    <property type="component" value="Unassembled WGS sequence"/>
</dbReference>
<comment type="caution">
    <text evidence="3">The sequence shown here is derived from an EMBL/GenBank/DDBJ whole genome shotgun (WGS) entry which is preliminary data.</text>
</comment>
<keyword evidence="3" id="KW-0378">Hydrolase</keyword>
<protein>
    <submittedName>
        <fullName evidence="3">Glycoside hydrolase family 55 protein</fullName>
    </submittedName>
</protein>
<sequence length="773" mass="81844">MVCRPTFAISAVLVSPSAFAAAYLVSSVQSLGTTCTAPLGLGTAAASDPYWMQTITRRGGSPYNPSPSTYKVFRNVKDYGAKGDGVTDDTAAIQRAISDGNRCGQGCKSSTVSPGLVYFPSGTYLVSSPIIPYYYTSMVGDAKNPPTLLAAASFNGIAVIDADPYIPGGGGAQWWVNQNNFFRSTRNFIIDLRRVPAANSATGLHWQVSQATSLVNIRVEMSQAAGNNHQGIFMENGSGGFMSDLYFNGGRYGVWMGNQQFTVRNITVANAQSGIFQPWNWGWTFQDVKIINCQVGFDLTTGGLTQDQQTVGAEVIVDAVVTNTPTFIRTSGSAPSSLAGSLLLDNIKFTGVTNGLVDGSGRVVLAGGDKTIRQWAQGNVYTGTGTTFKYTQATINAPAKPSSLVDSTGKIFSRSRPQYINYAPSQFVSVKAEGAKGDGVTDDSAAIQATIKIPTGSIVVGEIWSTVIGGGSAFADQTKPTPVIQVGNRSGDKGVVEISDMVFSTRAGSAGAIVVQWNVADAAGQKGTVGMWDVHIRLGGFKGTNLDVSTCLAGSSHSTTGCAAAFLGLHITSTATAYMENAWIWTADHDLEDPSERQIDVYTGRGILSQSTNGPVWLIGTGSEHHALYQYNIVNSKNVYAGLIQTETVTLLATQPAPPAPFTINSSYYDPSFTNGSAAWALRVQASSNIYVYGAGLYSFFQNYVQTCLDSYTCQNSIVTISSDSTDVYVYSLSTVGTTNMLNVGSTAIAKQANNRNGFQSTMTLWSSATGTH</sequence>
<evidence type="ECO:0000313" key="3">
    <source>
        <dbReference type="EMBL" id="KAF8757625.1"/>
    </source>
</evidence>
<dbReference type="Pfam" id="PF12708">
    <property type="entry name" value="Pect-lyase_RHGA_epim"/>
    <property type="match status" value="1"/>
</dbReference>
<evidence type="ECO:0000256" key="1">
    <source>
        <dbReference type="SAM" id="SignalP"/>
    </source>
</evidence>
<name>A0A8H7M6W6_9AGAM</name>
<dbReference type="InterPro" id="IPR011050">
    <property type="entry name" value="Pectin_lyase_fold/virulence"/>
</dbReference>
<keyword evidence="1" id="KW-0732">Signal</keyword>
<dbReference type="SUPFAM" id="SSF51126">
    <property type="entry name" value="Pectin lyase-like"/>
    <property type="match status" value="2"/>
</dbReference>
<proteinExistence type="predicted"/>
<dbReference type="AlphaFoldDB" id="A0A8H7M6W6"/>
<dbReference type="GO" id="GO:0004650">
    <property type="term" value="F:polygalacturonase activity"/>
    <property type="evidence" value="ECO:0007669"/>
    <property type="project" value="InterPro"/>
</dbReference>
<dbReference type="InterPro" id="IPR039279">
    <property type="entry name" value="QRT3-like"/>
</dbReference>
<dbReference type="CDD" id="cd23668">
    <property type="entry name" value="GH55_beta13glucanase-like"/>
    <property type="match status" value="1"/>
</dbReference>
<feature type="chain" id="PRO_5034083768" evidence="1">
    <location>
        <begin position="23"/>
        <end position="773"/>
    </location>
</feature>
<dbReference type="PANTHER" id="PTHR33928:SF2">
    <property type="entry name" value="PECTATE LYASE SUPERFAMILY PROTEIN DOMAIN-CONTAINING PROTEIN-RELATED"/>
    <property type="match status" value="1"/>
</dbReference>
<evidence type="ECO:0000259" key="2">
    <source>
        <dbReference type="Pfam" id="PF12708"/>
    </source>
</evidence>
<dbReference type="InterPro" id="IPR024535">
    <property type="entry name" value="RHGA/B-epi-like_pectate_lyase"/>
</dbReference>
<evidence type="ECO:0000313" key="4">
    <source>
        <dbReference type="Proteomes" id="UP000614334"/>
    </source>
</evidence>
<dbReference type="Gene3D" id="2.160.20.10">
    <property type="entry name" value="Single-stranded right-handed beta-helix, Pectin lyase-like"/>
    <property type="match status" value="3"/>
</dbReference>